<dbReference type="RefSeq" id="WP_034571606.1">
    <property type="nucleotide sequence ID" value="NZ_JQBS01000003.1"/>
</dbReference>
<keyword evidence="2" id="KW-0813">Transport</keyword>
<accession>A0A0R2I6R7</accession>
<reference evidence="9 10" key="1">
    <citation type="journal article" date="2015" name="Genome Announc.">
        <title>Expanding the biotechnology potential of lactobacilli through comparative genomics of 213 strains and associated genera.</title>
        <authorList>
            <person name="Sun Z."/>
            <person name="Harris H.M."/>
            <person name="McCann A."/>
            <person name="Guo C."/>
            <person name="Argimon S."/>
            <person name="Zhang W."/>
            <person name="Yang X."/>
            <person name="Jeffery I.B."/>
            <person name="Cooney J.C."/>
            <person name="Kagawa T.F."/>
            <person name="Liu W."/>
            <person name="Song Y."/>
            <person name="Salvetti E."/>
            <person name="Wrobel A."/>
            <person name="Rasinkangas P."/>
            <person name="Parkhill J."/>
            <person name="Rea M.C."/>
            <person name="O'Sullivan O."/>
            <person name="Ritari J."/>
            <person name="Douillard F.P."/>
            <person name="Paul Ross R."/>
            <person name="Yang R."/>
            <person name="Briner A.E."/>
            <person name="Felis G.E."/>
            <person name="de Vos W.M."/>
            <person name="Barrangou R."/>
            <person name="Klaenhammer T.R."/>
            <person name="Caufield P.W."/>
            <person name="Cui Y."/>
            <person name="Zhang H."/>
            <person name="O'Toole P.W."/>
        </authorList>
    </citation>
    <scope>NUCLEOTIDE SEQUENCE [LARGE SCALE GENOMIC DNA]</scope>
    <source>
        <strain evidence="9 10">DSM 20623</strain>
    </source>
</reference>
<keyword evidence="5 8" id="KW-1133">Transmembrane helix</keyword>
<keyword evidence="3" id="KW-1003">Cell membrane</keyword>
<dbReference type="InterPro" id="IPR000390">
    <property type="entry name" value="Small_drug/metabolite_transptr"/>
</dbReference>
<dbReference type="eggNOG" id="COG2076">
    <property type="taxonomic scope" value="Bacteria"/>
</dbReference>
<organism evidence="9 10">
    <name type="scientific">Carnobacterium divergens DSM 20623</name>
    <dbReference type="NCBI Taxonomy" id="1449336"/>
    <lineage>
        <taxon>Bacteria</taxon>
        <taxon>Bacillati</taxon>
        <taxon>Bacillota</taxon>
        <taxon>Bacilli</taxon>
        <taxon>Lactobacillales</taxon>
        <taxon>Carnobacteriaceae</taxon>
        <taxon>Carnobacterium</taxon>
    </lineage>
</organism>
<evidence type="ECO:0000256" key="5">
    <source>
        <dbReference type="ARBA" id="ARBA00022989"/>
    </source>
</evidence>
<comment type="subcellular location">
    <subcellularLocation>
        <location evidence="1 7">Cell membrane</location>
        <topology evidence="1 7">Multi-pass membrane protein</topology>
    </subcellularLocation>
</comment>
<dbReference type="InterPro" id="IPR037185">
    <property type="entry name" value="EmrE-like"/>
</dbReference>
<dbReference type="Proteomes" id="UP000051658">
    <property type="component" value="Unassembled WGS sequence"/>
</dbReference>
<evidence type="ECO:0000256" key="8">
    <source>
        <dbReference type="SAM" id="Phobius"/>
    </source>
</evidence>
<feature type="transmembrane region" description="Helical" evidence="8">
    <location>
        <begin position="83"/>
        <end position="100"/>
    </location>
</feature>
<keyword evidence="4 7" id="KW-0812">Transmembrane</keyword>
<dbReference type="GO" id="GO:0022857">
    <property type="term" value="F:transmembrane transporter activity"/>
    <property type="evidence" value="ECO:0007669"/>
    <property type="project" value="InterPro"/>
</dbReference>
<evidence type="ECO:0000313" key="9">
    <source>
        <dbReference type="EMBL" id="KRN57687.1"/>
    </source>
</evidence>
<dbReference type="GO" id="GO:0005886">
    <property type="term" value="C:plasma membrane"/>
    <property type="evidence" value="ECO:0007669"/>
    <property type="project" value="UniProtKB-SubCell"/>
</dbReference>
<dbReference type="PANTHER" id="PTHR30561:SF21">
    <property type="entry name" value="MOLECULAR CHAPERONE"/>
    <property type="match status" value="1"/>
</dbReference>
<name>A0A0R2I6R7_CARDV</name>
<keyword evidence="10" id="KW-1185">Reference proteome</keyword>
<evidence type="ECO:0000256" key="6">
    <source>
        <dbReference type="ARBA" id="ARBA00023136"/>
    </source>
</evidence>
<dbReference type="Gene3D" id="1.10.3730.20">
    <property type="match status" value="1"/>
</dbReference>
<evidence type="ECO:0000256" key="4">
    <source>
        <dbReference type="ARBA" id="ARBA00022692"/>
    </source>
</evidence>
<sequence length="109" mass="11884">MEWIYLLIAGVLEIVWAYFLNESNGFTILLPSIIAIVFIIISFGALEKAMRKLGIGVAYAVFTGIGTAGTALMGMLWLGENVSFWKIISLLILLGGILGLKMTEDGEEK</sequence>
<evidence type="ECO:0000256" key="2">
    <source>
        <dbReference type="ARBA" id="ARBA00022448"/>
    </source>
</evidence>
<dbReference type="FunFam" id="1.10.3730.20:FF:000001">
    <property type="entry name" value="Quaternary ammonium compound resistance transporter SugE"/>
    <property type="match status" value="1"/>
</dbReference>
<dbReference type="InterPro" id="IPR045324">
    <property type="entry name" value="Small_multidrug_res"/>
</dbReference>
<protein>
    <submittedName>
        <fullName evidence="9">Uncharacterized protein</fullName>
    </submittedName>
</protein>
<gene>
    <name evidence="9" type="ORF">IV74_GL001635</name>
</gene>
<dbReference type="PATRIC" id="fig|1449336.4.peg.1668"/>
<evidence type="ECO:0000313" key="10">
    <source>
        <dbReference type="Proteomes" id="UP000051658"/>
    </source>
</evidence>
<feature type="transmembrane region" description="Helical" evidence="8">
    <location>
        <begin position="53"/>
        <end position="77"/>
    </location>
</feature>
<feature type="transmembrane region" description="Helical" evidence="8">
    <location>
        <begin position="27"/>
        <end position="46"/>
    </location>
</feature>
<evidence type="ECO:0000256" key="1">
    <source>
        <dbReference type="ARBA" id="ARBA00004651"/>
    </source>
</evidence>
<evidence type="ECO:0000256" key="3">
    <source>
        <dbReference type="ARBA" id="ARBA00022475"/>
    </source>
</evidence>
<dbReference type="Pfam" id="PF00893">
    <property type="entry name" value="Multi_Drug_Res"/>
    <property type="match status" value="1"/>
</dbReference>
<keyword evidence="6 8" id="KW-0472">Membrane</keyword>
<dbReference type="EMBL" id="JQBS01000003">
    <property type="protein sequence ID" value="KRN57687.1"/>
    <property type="molecule type" value="Genomic_DNA"/>
</dbReference>
<dbReference type="PANTHER" id="PTHR30561">
    <property type="entry name" value="SMR FAMILY PROTON-DEPENDENT DRUG EFFLUX TRANSPORTER SUGE"/>
    <property type="match status" value="1"/>
</dbReference>
<comment type="similarity">
    <text evidence="7">Belongs to the drug/metabolite transporter (DMT) superfamily. Small multidrug resistance (SMR) (TC 2.A.7.1) family.</text>
</comment>
<dbReference type="GeneID" id="89588072"/>
<dbReference type="SUPFAM" id="SSF103481">
    <property type="entry name" value="Multidrug resistance efflux transporter EmrE"/>
    <property type="match status" value="1"/>
</dbReference>
<comment type="caution">
    <text evidence="9">The sequence shown here is derived from an EMBL/GenBank/DDBJ whole genome shotgun (WGS) entry which is preliminary data.</text>
</comment>
<dbReference type="AlphaFoldDB" id="A0A0R2I6R7"/>
<proteinExistence type="inferred from homology"/>
<evidence type="ECO:0000256" key="7">
    <source>
        <dbReference type="RuleBase" id="RU003942"/>
    </source>
</evidence>